<reference evidence="2 3" key="1">
    <citation type="submission" date="2018-06" db="EMBL/GenBank/DDBJ databases">
        <title>Genomic Encyclopedia of Archaeal and Bacterial Type Strains, Phase II (KMG-II): from individual species to whole genera.</title>
        <authorList>
            <person name="Goeker M."/>
        </authorList>
    </citation>
    <scope>NUCLEOTIDE SEQUENCE [LARGE SCALE GENOMIC DNA]</scope>
    <source>
        <strain evidence="2 3">DSM 22011</strain>
    </source>
</reference>
<feature type="transmembrane region" description="Helical" evidence="1">
    <location>
        <begin position="24"/>
        <end position="45"/>
    </location>
</feature>
<dbReference type="EMBL" id="QLMG01000061">
    <property type="protein sequence ID" value="RAK09932.1"/>
    <property type="molecule type" value="Genomic_DNA"/>
</dbReference>
<keyword evidence="1" id="KW-0472">Membrane</keyword>
<comment type="caution">
    <text evidence="2">The sequence shown here is derived from an EMBL/GenBank/DDBJ whole genome shotgun (WGS) entry which is preliminary data.</text>
</comment>
<gene>
    <name evidence="2" type="ORF">ATI53_10618</name>
</gene>
<protein>
    <recommendedName>
        <fullName evidence="4">O-antigen polysaccharide polymerase Wzy-like protein</fullName>
    </recommendedName>
</protein>
<sequence length="466" mass="50799">MIPFYLLNCLGLVIVFDAGDAHPFASVLLAISFLVSLACFTYAVFSRSLSATSFAYLLYATYGFILAGLMQVRSDRFYWINNAVRREYIPDAAVIVLLSTLAFALGYFCRVAGRPAPVEKPLAEVSPVQRERIARATFVVCLLAFCYLLLGLRTYGVPAFIGTRFTTGVALASSGGSTATYGLVFTLTRGMAIASMVIAGYVLLRMRIRNNWTLAAMALACVTLCIANFPPALPRFWLIATVLAVLMSTAKGWFLRWKTVLFAAAPLLMFGLLPFLQAYNRRTESVSLNVSFTSPLEGMMHGDYDGVQAVVNVFGLVAQEGISLGSRLLSALLFFVPRSVWEGKHEHTGSEAAELAGFNYLNISAPLPAELFADFHYVGAIGGMLLFGWLIRALDDGYDEARRPVISMMAVIMAGFAPIIGRGPMLGVIAAPASALFLVALWWGLSRLVLARRHGHGPVQPMERPR</sequence>
<organism evidence="2 3">
    <name type="scientific">Salipiger aestuarii</name>
    <dbReference type="NCBI Taxonomy" id="568098"/>
    <lineage>
        <taxon>Bacteria</taxon>
        <taxon>Pseudomonadati</taxon>
        <taxon>Pseudomonadota</taxon>
        <taxon>Alphaproteobacteria</taxon>
        <taxon>Rhodobacterales</taxon>
        <taxon>Roseobacteraceae</taxon>
        <taxon>Salipiger</taxon>
    </lineage>
</organism>
<evidence type="ECO:0000313" key="2">
    <source>
        <dbReference type="EMBL" id="RAK09932.1"/>
    </source>
</evidence>
<name>A0A327XNV9_9RHOB</name>
<evidence type="ECO:0000256" key="1">
    <source>
        <dbReference type="SAM" id="Phobius"/>
    </source>
</evidence>
<feature type="transmembrane region" description="Helical" evidence="1">
    <location>
        <begin position="426"/>
        <end position="445"/>
    </location>
</feature>
<feature type="transmembrane region" description="Helical" evidence="1">
    <location>
        <begin position="92"/>
        <end position="112"/>
    </location>
</feature>
<feature type="transmembrane region" description="Helical" evidence="1">
    <location>
        <begin position="54"/>
        <end position="72"/>
    </location>
</feature>
<dbReference type="Proteomes" id="UP000249165">
    <property type="component" value="Unassembled WGS sequence"/>
</dbReference>
<feature type="transmembrane region" description="Helical" evidence="1">
    <location>
        <begin position="404"/>
        <end position="420"/>
    </location>
</feature>
<proteinExistence type="predicted"/>
<feature type="transmembrane region" description="Helical" evidence="1">
    <location>
        <begin position="375"/>
        <end position="392"/>
    </location>
</feature>
<feature type="transmembrane region" description="Helical" evidence="1">
    <location>
        <begin position="261"/>
        <end position="279"/>
    </location>
</feature>
<feature type="transmembrane region" description="Helical" evidence="1">
    <location>
        <begin position="211"/>
        <end position="230"/>
    </location>
</feature>
<dbReference type="OrthoDB" id="7862972at2"/>
<accession>A0A327XNV9</accession>
<evidence type="ECO:0008006" key="4">
    <source>
        <dbReference type="Google" id="ProtNLM"/>
    </source>
</evidence>
<keyword evidence="3" id="KW-1185">Reference proteome</keyword>
<keyword evidence="1" id="KW-1133">Transmembrane helix</keyword>
<feature type="transmembrane region" description="Helical" evidence="1">
    <location>
        <begin position="181"/>
        <end position="204"/>
    </location>
</feature>
<dbReference type="RefSeq" id="WP_111551216.1">
    <property type="nucleotide sequence ID" value="NZ_LIQE01000067.1"/>
</dbReference>
<dbReference type="AlphaFoldDB" id="A0A327XNV9"/>
<feature type="transmembrane region" description="Helical" evidence="1">
    <location>
        <begin position="133"/>
        <end position="150"/>
    </location>
</feature>
<evidence type="ECO:0000313" key="3">
    <source>
        <dbReference type="Proteomes" id="UP000249165"/>
    </source>
</evidence>
<feature type="transmembrane region" description="Helical" evidence="1">
    <location>
        <begin position="236"/>
        <end position="254"/>
    </location>
</feature>
<keyword evidence="1" id="KW-0812">Transmembrane</keyword>